<name>A0A3N4K4K1_9PEZI</name>
<comment type="cofactor">
    <cofactor evidence="1">
        <name>heme</name>
        <dbReference type="ChEBI" id="CHEBI:30413"/>
    </cofactor>
</comment>
<keyword evidence="4" id="KW-0479">Metal-binding</keyword>
<keyword evidence="6" id="KW-0812">Transmembrane</keyword>
<sequence length="508" mass="58396">MAVHLRVSDLLKLSPRELLGGLGALFVVCFVWRAIYNLYFHPLAKVPGPRICAINSFYTSYHWVSGRYPYVIRQLHEKYGTAVRLAPNQVSFCSEESWKEIYGHVGGRKQFLKSNFYTQQFPHIVNERDPIKHSEIRRLLSHGFSPRAVGEQEAYVHEYVDRFIQKVNIYATKKDSPEEGEEMTKWYSFLTFDIIGDLAFGEPFGCLDDGRPHFWVSIILDNIKAIAWSTIFRQFLILRPVAIWLTPKALMSKRIQHFEYSRDKIARQEPPHPKRVQSKTTRKDFLSNMLDKKELKGITMDNLGANASILITAGSETTATFLSSTSFYLCRTLSSYQKLVNEIRSSFNSYNEITGQATENLTYLKAVIDEGLRIFPPVPIGMPRESPGENVEGIYIPKGVEVFTSSYSATHYSGNFHRPDSFIPERWIDPNCTDKKRASQPFLLGSRGLALLEMRVILAKMLWVYDMELMDPNLSWGKDTNCYVFWDKPKLPIRYTRRAGIVVPPLDG</sequence>
<keyword evidence="3" id="KW-0349">Heme</keyword>
<reference evidence="7 8" key="1">
    <citation type="journal article" date="2018" name="Nat. Ecol. Evol.">
        <title>Pezizomycetes genomes reveal the molecular basis of ectomycorrhizal truffle lifestyle.</title>
        <authorList>
            <person name="Murat C."/>
            <person name="Payen T."/>
            <person name="Noel B."/>
            <person name="Kuo A."/>
            <person name="Morin E."/>
            <person name="Chen J."/>
            <person name="Kohler A."/>
            <person name="Krizsan K."/>
            <person name="Balestrini R."/>
            <person name="Da Silva C."/>
            <person name="Montanini B."/>
            <person name="Hainaut M."/>
            <person name="Levati E."/>
            <person name="Barry K.W."/>
            <person name="Belfiori B."/>
            <person name="Cichocki N."/>
            <person name="Clum A."/>
            <person name="Dockter R.B."/>
            <person name="Fauchery L."/>
            <person name="Guy J."/>
            <person name="Iotti M."/>
            <person name="Le Tacon F."/>
            <person name="Lindquist E.A."/>
            <person name="Lipzen A."/>
            <person name="Malagnac F."/>
            <person name="Mello A."/>
            <person name="Molinier V."/>
            <person name="Miyauchi S."/>
            <person name="Poulain J."/>
            <person name="Riccioni C."/>
            <person name="Rubini A."/>
            <person name="Sitrit Y."/>
            <person name="Splivallo R."/>
            <person name="Traeger S."/>
            <person name="Wang M."/>
            <person name="Zifcakova L."/>
            <person name="Wipf D."/>
            <person name="Zambonelli A."/>
            <person name="Paolocci F."/>
            <person name="Nowrousian M."/>
            <person name="Ottonello S."/>
            <person name="Baldrian P."/>
            <person name="Spatafora J.W."/>
            <person name="Henrissat B."/>
            <person name="Nagy L.G."/>
            <person name="Aury J.M."/>
            <person name="Wincker P."/>
            <person name="Grigoriev I.V."/>
            <person name="Bonfante P."/>
            <person name="Martin F.M."/>
        </authorList>
    </citation>
    <scope>NUCLEOTIDE SEQUENCE [LARGE SCALE GENOMIC DNA]</scope>
    <source>
        <strain evidence="7 8">120613-1</strain>
    </source>
</reference>
<evidence type="ECO:0000256" key="6">
    <source>
        <dbReference type="SAM" id="Phobius"/>
    </source>
</evidence>
<dbReference type="CDD" id="cd11058">
    <property type="entry name" value="CYP60B-like"/>
    <property type="match status" value="1"/>
</dbReference>
<evidence type="ECO:0000256" key="4">
    <source>
        <dbReference type="ARBA" id="ARBA00022723"/>
    </source>
</evidence>
<dbReference type="GO" id="GO:0020037">
    <property type="term" value="F:heme binding"/>
    <property type="evidence" value="ECO:0007669"/>
    <property type="project" value="InterPro"/>
</dbReference>
<dbReference type="InterPro" id="IPR002401">
    <property type="entry name" value="Cyt_P450_E_grp-I"/>
</dbReference>
<evidence type="ECO:0000313" key="8">
    <source>
        <dbReference type="Proteomes" id="UP000276215"/>
    </source>
</evidence>
<evidence type="ECO:0000313" key="7">
    <source>
        <dbReference type="EMBL" id="RPB04468.1"/>
    </source>
</evidence>
<comment type="similarity">
    <text evidence="2">Belongs to the cytochrome P450 family.</text>
</comment>
<dbReference type="SUPFAM" id="SSF48264">
    <property type="entry name" value="Cytochrome P450"/>
    <property type="match status" value="1"/>
</dbReference>
<dbReference type="GO" id="GO:0016705">
    <property type="term" value="F:oxidoreductase activity, acting on paired donors, with incorporation or reduction of molecular oxygen"/>
    <property type="evidence" value="ECO:0007669"/>
    <property type="project" value="InterPro"/>
</dbReference>
<protein>
    <submittedName>
        <fullName evidence="7">Cytochrome P450</fullName>
    </submittedName>
</protein>
<feature type="transmembrane region" description="Helical" evidence="6">
    <location>
        <begin position="20"/>
        <end position="40"/>
    </location>
</feature>
<dbReference type="InterPro" id="IPR050121">
    <property type="entry name" value="Cytochrome_P450_monoxygenase"/>
</dbReference>
<dbReference type="GO" id="GO:0004497">
    <property type="term" value="F:monooxygenase activity"/>
    <property type="evidence" value="ECO:0007669"/>
    <property type="project" value="InterPro"/>
</dbReference>
<keyword evidence="5" id="KW-0408">Iron</keyword>
<dbReference type="PANTHER" id="PTHR24305">
    <property type="entry name" value="CYTOCHROME P450"/>
    <property type="match status" value="1"/>
</dbReference>
<dbReference type="EMBL" id="ML120358">
    <property type="protein sequence ID" value="RPB04468.1"/>
    <property type="molecule type" value="Genomic_DNA"/>
</dbReference>
<evidence type="ECO:0000256" key="2">
    <source>
        <dbReference type="ARBA" id="ARBA00010617"/>
    </source>
</evidence>
<dbReference type="STRING" id="1336337.A0A3N4K4K1"/>
<dbReference type="Pfam" id="PF00067">
    <property type="entry name" value="p450"/>
    <property type="match status" value="1"/>
</dbReference>
<keyword evidence="6" id="KW-1133">Transmembrane helix</keyword>
<evidence type="ECO:0000256" key="3">
    <source>
        <dbReference type="ARBA" id="ARBA00022617"/>
    </source>
</evidence>
<dbReference type="OrthoDB" id="1470350at2759"/>
<evidence type="ECO:0000256" key="1">
    <source>
        <dbReference type="ARBA" id="ARBA00001971"/>
    </source>
</evidence>
<accession>A0A3N4K4K1</accession>
<gene>
    <name evidence="7" type="ORF">L873DRAFT_1825644</name>
</gene>
<dbReference type="PRINTS" id="PR00463">
    <property type="entry name" value="EP450I"/>
</dbReference>
<dbReference type="Proteomes" id="UP000276215">
    <property type="component" value="Unassembled WGS sequence"/>
</dbReference>
<dbReference type="PANTHER" id="PTHR24305:SF210">
    <property type="entry name" value="CYTOCHROME P450 MONOOXYGENASE ASQL-RELATED"/>
    <property type="match status" value="1"/>
</dbReference>
<dbReference type="Gene3D" id="1.10.630.10">
    <property type="entry name" value="Cytochrome P450"/>
    <property type="match status" value="1"/>
</dbReference>
<dbReference type="InterPro" id="IPR001128">
    <property type="entry name" value="Cyt_P450"/>
</dbReference>
<proteinExistence type="inferred from homology"/>
<keyword evidence="8" id="KW-1185">Reference proteome</keyword>
<evidence type="ECO:0000256" key="5">
    <source>
        <dbReference type="ARBA" id="ARBA00023004"/>
    </source>
</evidence>
<organism evidence="7 8">
    <name type="scientific">Choiromyces venosus 120613-1</name>
    <dbReference type="NCBI Taxonomy" id="1336337"/>
    <lineage>
        <taxon>Eukaryota</taxon>
        <taxon>Fungi</taxon>
        <taxon>Dikarya</taxon>
        <taxon>Ascomycota</taxon>
        <taxon>Pezizomycotina</taxon>
        <taxon>Pezizomycetes</taxon>
        <taxon>Pezizales</taxon>
        <taxon>Tuberaceae</taxon>
        <taxon>Choiromyces</taxon>
    </lineage>
</organism>
<dbReference type="InterPro" id="IPR036396">
    <property type="entry name" value="Cyt_P450_sf"/>
</dbReference>
<dbReference type="AlphaFoldDB" id="A0A3N4K4K1"/>
<dbReference type="GO" id="GO:0005506">
    <property type="term" value="F:iron ion binding"/>
    <property type="evidence" value="ECO:0007669"/>
    <property type="project" value="InterPro"/>
</dbReference>
<keyword evidence="6" id="KW-0472">Membrane</keyword>